<feature type="domain" description="Prenyltransferase alpha-alpha toroid" evidence="8">
    <location>
        <begin position="1"/>
        <end position="60"/>
    </location>
</feature>
<protein>
    <submittedName>
        <fullName evidence="9">Protein farnesyltransferase subunit beta-like</fullName>
    </submittedName>
</protein>
<comment type="similarity">
    <text evidence="2">Belongs to the protein prenyltransferase subunit beta family.</text>
</comment>
<dbReference type="GO" id="GO:0004660">
    <property type="term" value="F:protein farnesyltransferase activity"/>
    <property type="evidence" value="ECO:0007669"/>
    <property type="project" value="TreeGrafter"/>
</dbReference>
<dbReference type="InterPro" id="IPR045089">
    <property type="entry name" value="PGGT1B-like"/>
</dbReference>
<comment type="cofactor">
    <cofactor evidence="1">
        <name>Zn(2+)</name>
        <dbReference type="ChEBI" id="CHEBI:29105"/>
    </cofactor>
</comment>
<keyword evidence="6" id="KW-0677">Repeat</keyword>
<keyword evidence="3" id="KW-0637">Prenyltransferase</keyword>
<keyword evidence="10" id="KW-1185">Reference proteome</keyword>
<organism evidence="9 10">
    <name type="scientific">Trifolium medium</name>
    <dbReference type="NCBI Taxonomy" id="97028"/>
    <lineage>
        <taxon>Eukaryota</taxon>
        <taxon>Viridiplantae</taxon>
        <taxon>Streptophyta</taxon>
        <taxon>Embryophyta</taxon>
        <taxon>Tracheophyta</taxon>
        <taxon>Spermatophyta</taxon>
        <taxon>Magnoliopsida</taxon>
        <taxon>eudicotyledons</taxon>
        <taxon>Gunneridae</taxon>
        <taxon>Pentapetalae</taxon>
        <taxon>rosids</taxon>
        <taxon>fabids</taxon>
        <taxon>Fabales</taxon>
        <taxon>Fabaceae</taxon>
        <taxon>Papilionoideae</taxon>
        <taxon>50 kb inversion clade</taxon>
        <taxon>NPAAA clade</taxon>
        <taxon>Hologalegina</taxon>
        <taxon>IRL clade</taxon>
        <taxon>Trifolieae</taxon>
        <taxon>Trifolium</taxon>
    </lineage>
</organism>
<dbReference type="Proteomes" id="UP000265520">
    <property type="component" value="Unassembled WGS sequence"/>
</dbReference>
<evidence type="ECO:0000256" key="1">
    <source>
        <dbReference type="ARBA" id="ARBA00001947"/>
    </source>
</evidence>
<dbReference type="GO" id="GO:0005965">
    <property type="term" value="C:protein farnesyltransferase complex"/>
    <property type="evidence" value="ECO:0007669"/>
    <property type="project" value="TreeGrafter"/>
</dbReference>
<dbReference type="Gene3D" id="1.50.10.20">
    <property type="match status" value="1"/>
</dbReference>
<dbReference type="InterPro" id="IPR008930">
    <property type="entry name" value="Terpenoid_cyclase/PrenylTrfase"/>
</dbReference>
<dbReference type="PANTHER" id="PTHR11774">
    <property type="entry name" value="GERANYLGERANYL TRANSFERASE TYPE BETA SUBUNIT"/>
    <property type="match status" value="1"/>
</dbReference>
<name>A0A392MH76_9FABA</name>
<evidence type="ECO:0000256" key="2">
    <source>
        <dbReference type="ARBA" id="ARBA00010497"/>
    </source>
</evidence>
<reference evidence="9 10" key="1">
    <citation type="journal article" date="2018" name="Front. Plant Sci.">
        <title>Red Clover (Trifolium pratense) and Zigzag Clover (T. medium) - A Picture of Genomic Similarities and Differences.</title>
        <authorList>
            <person name="Dluhosova J."/>
            <person name="Istvanek J."/>
            <person name="Nedelnik J."/>
            <person name="Repkova J."/>
        </authorList>
    </citation>
    <scope>NUCLEOTIDE SEQUENCE [LARGE SCALE GENOMIC DNA]</scope>
    <source>
        <strain evidence="10">cv. 10/8</strain>
        <tissue evidence="9">Leaf</tissue>
    </source>
</reference>
<proteinExistence type="inferred from homology"/>
<evidence type="ECO:0000256" key="5">
    <source>
        <dbReference type="ARBA" id="ARBA00022723"/>
    </source>
</evidence>
<dbReference type="InterPro" id="IPR001330">
    <property type="entry name" value="Prenyltrans"/>
</dbReference>
<keyword evidence="5" id="KW-0479">Metal-binding</keyword>
<evidence type="ECO:0000256" key="4">
    <source>
        <dbReference type="ARBA" id="ARBA00022679"/>
    </source>
</evidence>
<evidence type="ECO:0000256" key="7">
    <source>
        <dbReference type="ARBA" id="ARBA00022833"/>
    </source>
</evidence>
<evidence type="ECO:0000256" key="3">
    <source>
        <dbReference type="ARBA" id="ARBA00022602"/>
    </source>
</evidence>
<evidence type="ECO:0000256" key="6">
    <source>
        <dbReference type="ARBA" id="ARBA00022737"/>
    </source>
</evidence>
<keyword evidence="4 9" id="KW-0808">Transferase</keyword>
<evidence type="ECO:0000259" key="8">
    <source>
        <dbReference type="Pfam" id="PF00432"/>
    </source>
</evidence>
<gene>
    <name evidence="9" type="ORF">A2U01_0007302</name>
</gene>
<dbReference type="SUPFAM" id="SSF48239">
    <property type="entry name" value="Terpenoid cyclases/Protein prenyltransferases"/>
    <property type="match status" value="1"/>
</dbReference>
<dbReference type="EMBL" id="LXQA010010318">
    <property type="protein sequence ID" value="MCH86445.1"/>
    <property type="molecule type" value="Genomic_DNA"/>
</dbReference>
<dbReference type="AlphaFoldDB" id="A0A392MH76"/>
<dbReference type="GO" id="GO:0046872">
    <property type="term" value="F:metal ion binding"/>
    <property type="evidence" value="ECO:0007669"/>
    <property type="project" value="UniProtKB-KW"/>
</dbReference>
<dbReference type="PANTHER" id="PTHR11774:SF6">
    <property type="entry name" value="PROTEIN FARNESYLTRANSFERASE SUBUNIT BETA"/>
    <property type="match status" value="1"/>
</dbReference>
<accession>A0A392MH76</accession>
<dbReference type="Pfam" id="PF00432">
    <property type="entry name" value="Prenyltrans"/>
    <property type="match status" value="1"/>
</dbReference>
<comment type="caution">
    <text evidence="9">The sequence shown here is derived from an EMBL/GenBank/DDBJ whole genome shotgun (WGS) entry which is preliminary data.</text>
</comment>
<sequence length="80" mass="8610">MHDGGEIDARACYTAISVASVLNILDEELIKNVGDFILSCQTYEGGIAGEPGSEAHGGYVSPYFPSRPSLISLLYHFTMI</sequence>
<keyword evidence="7" id="KW-0862">Zinc</keyword>
<evidence type="ECO:0000313" key="10">
    <source>
        <dbReference type="Proteomes" id="UP000265520"/>
    </source>
</evidence>
<evidence type="ECO:0000313" key="9">
    <source>
        <dbReference type="EMBL" id="MCH86445.1"/>
    </source>
</evidence>